<dbReference type="InterPro" id="IPR001969">
    <property type="entry name" value="Aspartic_peptidase_AS"/>
</dbReference>
<comment type="similarity">
    <text evidence="1">Belongs to the peptidase A1 family.</text>
</comment>
<keyword evidence="2" id="KW-0732">Signal</keyword>
<sequence length="328" mass="35551">MAGSWKMVVSLLLVLPLLPLASSSMVFKLGGSVYLTEHFYVTMNIGDLAKPYFLDIDTGSNLTWLECHDNNGPCNTCNKMQNSKKAPKRVPVDGILGLGRGSVDLVSQLKHSGAVSKNVIGQYLSSKGGGYLFIGEENVSSSHVTWVPMAPTAPGEPNHYSPGQATLHLDRNPIGTKPLKAIFDSGSTYTLLPENLHAQLVSALKASLSKSSLKQVSDTDTALPLCWKGPKPFKTVHDLPKEFKSLVTLKFDHGVTMTIPPENYLIITGHGNACFGILELPGFDLFVIGGISMQEQLVIYDNEKGRLAWMPSPCDKMPKSKAAIISRI</sequence>
<evidence type="ECO:0000256" key="2">
    <source>
        <dbReference type="SAM" id="SignalP"/>
    </source>
</evidence>
<dbReference type="Pfam" id="PF14543">
    <property type="entry name" value="TAXi_N"/>
    <property type="match status" value="1"/>
</dbReference>
<accession>A0A811Q5P4</accession>
<dbReference type="OrthoDB" id="2747330at2759"/>
<dbReference type="InterPro" id="IPR032861">
    <property type="entry name" value="TAXi_N"/>
</dbReference>
<dbReference type="PROSITE" id="PS00141">
    <property type="entry name" value="ASP_PROTEASE"/>
    <property type="match status" value="1"/>
</dbReference>
<gene>
    <name evidence="4" type="ORF">NCGR_LOCUS38031</name>
</gene>
<evidence type="ECO:0000313" key="5">
    <source>
        <dbReference type="Proteomes" id="UP000604825"/>
    </source>
</evidence>
<dbReference type="InterPro" id="IPR033121">
    <property type="entry name" value="PEPTIDASE_A1"/>
</dbReference>
<dbReference type="GO" id="GO:0006508">
    <property type="term" value="P:proteolysis"/>
    <property type="evidence" value="ECO:0007669"/>
    <property type="project" value="InterPro"/>
</dbReference>
<evidence type="ECO:0000259" key="3">
    <source>
        <dbReference type="PROSITE" id="PS51767"/>
    </source>
</evidence>
<dbReference type="InterPro" id="IPR021109">
    <property type="entry name" value="Peptidase_aspartic_dom_sf"/>
</dbReference>
<feature type="domain" description="Peptidase A1" evidence="3">
    <location>
        <begin position="1"/>
        <end position="310"/>
    </location>
</feature>
<organism evidence="4 5">
    <name type="scientific">Miscanthus lutarioriparius</name>
    <dbReference type="NCBI Taxonomy" id="422564"/>
    <lineage>
        <taxon>Eukaryota</taxon>
        <taxon>Viridiplantae</taxon>
        <taxon>Streptophyta</taxon>
        <taxon>Embryophyta</taxon>
        <taxon>Tracheophyta</taxon>
        <taxon>Spermatophyta</taxon>
        <taxon>Magnoliopsida</taxon>
        <taxon>Liliopsida</taxon>
        <taxon>Poales</taxon>
        <taxon>Poaceae</taxon>
        <taxon>PACMAD clade</taxon>
        <taxon>Panicoideae</taxon>
        <taxon>Andropogonodae</taxon>
        <taxon>Andropogoneae</taxon>
        <taxon>Saccharinae</taxon>
        <taxon>Miscanthus</taxon>
    </lineage>
</organism>
<dbReference type="PROSITE" id="PS51767">
    <property type="entry name" value="PEPTIDASE_A1"/>
    <property type="match status" value="1"/>
</dbReference>
<proteinExistence type="inferred from homology"/>
<dbReference type="AlphaFoldDB" id="A0A811Q5P4"/>
<name>A0A811Q5P4_9POAL</name>
<feature type="chain" id="PRO_5032539968" description="Peptidase A1 domain-containing protein" evidence="2">
    <location>
        <begin position="24"/>
        <end position="328"/>
    </location>
</feature>
<protein>
    <recommendedName>
        <fullName evidence="3">Peptidase A1 domain-containing protein</fullName>
    </recommendedName>
</protein>
<dbReference type="GO" id="GO:0004190">
    <property type="term" value="F:aspartic-type endopeptidase activity"/>
    <property type="evidence" value="ECO:0007669"/>
    <property type="project" value="InterPro"/>
</dbReference>
<dbReference type="InterPro" id="IPR001461">
    <property type="entry name" value="Aspartic_peptidase_A1"/>
</dbReference>
<dbReference type="SUPFAM" id="SSF50630">
    <property type="entry name" value="Acid proteases"/>
    <property type="match status" value="1"/>
</dbReference>
<evidence type="ECO:0000313" key="4">
    <source>
        <dbReference type="EMBL" id="CAD6254427.1"/>
    </source>
</evidence>
<dbReference type="Pfam" id="PF14541">
    <property type="entry name" value="TAXi_C"/>
    <property type="match status" value="1"/>
</dbReference>
<dbReference type="Proteomes" id="UP000604825">
    <property type="component" value="Unassembled WGS sequence"/>
</dbReference>
<reference evidence="4" key="1">
    <citation type="submission" date="2020-10" db="EMBL/GenBank/DDBJ databases">
        <authorList>
            <person name="Han B."/>
            <person name="Lu T."/>
            <person name="Zhao Q."/>
            <person name="Huang X."/>
            <person name="Zhao Y."/>
        </authorList>
    </citation>
    <scope>NUCLEOTIDE SEQUENCE</scope>
</reference>
<dbReference type="EMBL" id="CAJGYO010000009">
    <property type="protein sequence ID" value="CAD6254427.1"/>
    <property type="molecule type" value="Genomic_DNA"/>
</dbReference>
<evidence type="ECO:0000256" key="1">
    <source>
        <dbReference type="ARBA" id="ARBA00007447"/>
    </source>
</evidence>
<feature type="signal peptide" evidence="2">
    <location>
        <begin position="1"/>
        <end position="23"/>
    </location>
</feature>
<dbReference type="PANTHER" id="PTHR13683:SF820">
    <property type="entry name" value="PEPTIDASE A1 DOMAIN-CONTAINING PROTEIN"/>
    <property type="match status" value="1"/>
</dbReference>
<dbReference type="PANTHER" id="PTHR13683">
    <property type="entry name" value="ASPARTYL PROTEASES"/>
    <property type="match status" value="1"/>
</dbReference>
<dbReference type="Gene3D" id="2.40.70.10">
    <property type="entry name" value="Acid Proteases"/>
    <property type="match status" value="3"/>
</dbReference>
<comment type="caution">
    <text evidence="4">The sequence shown here is derived from an EMBL/GenBank/DDBJ whole genome shotgun (WGS) entry which is preliminary data.</text>
</comment>
<dbReference type="InterPro" id="IPR032799">
    <property type="entry name" value="TAXi_C"/>
</dbReference>
<keyword evidence="5" id="KW-1185">Reference proteome</keyword>